<feature type="compositionally biased region" description="Basic and acidic residues" evidence="1">
    <location>
        <begin position="1"/>
        <end position="10"/>
    </location>
</feature>
<comment type="caution">
    <text evidence="2">The sequence shown here is derived from an EMBL/GenBank/DDBJ whole genome shotgun (WGS) entry which is preliminary data.</text>
</comment>
<feature type="region of interest" description="Disordered" evidence="1">
    <location>
        <begin position="83"/>
        <end position="103"/>
    </location>
</feature>
<evidence type="ECO:0000256" key="1">
    <source>
        <dbReference type="SAM" id="MobiDB-lite"/>
    </source>
</evidence>
<sequence length="120" mass="13863">MKDRRLERVGSRHRATSFQSAKWDGSRNVDKLKDSWYQPEKHAVDSISNLKSPEESKEREAGCLKLNIKTKFYDYGNLTAANSSRVNDNKNQMSELEGDDDDDERSVANRFLIVDIIRLL</sequence>
<evidence type="ECO:0000313" key="2">
    <source>
        <dbReference type="EMBL" id="KAK6636089.1"/>
    </source>
</evidence>
<protein>
    <submittedName>
        <fullName evidence="2">Uncharacterized protein</fullName>
    </submittedName>
</protein>
<proteinExistence type="predicted"/>
<reference evidence="2 3" key="1">
    <citation type="submission" date="2023-10" db="EMBL/GenBank/DDBJ databases">
        <title>Genomes of two closely related lineages of the louse Polyplax serrata with different host specificities.</title>
        <authorList>
            <person name="Martinu J."/>
            <person name="Tarabai H."/>
            <person name="Stefka J."/>
            <person name="Hypsa V."/>
        </authorList>
    </citation>
    <scope>NUCLEOTIDE SEQUENCE [LARGE SCALE GENOMIC DNA]</scope>
    <source>
        <strain evidence="2">HR10_N</strain>
    </source>
</reference>
<dbReference type="EMBL" id="JAWJWE010000004">
    <property type="protein sequence ID" value="KAK6636089.1"/>
    <property type="molecule type" value="Genomic_DNA"/>
</dbReference>
<feature type="compositionally biased region" description="Polar residues" evidence="1">
    <location>
        <begin position="83"/>
        <end position="94"/>
    </location>
</feature>
<gene>
    <name evidence="2" type="ORF">RUM43_009741</name>
</gene>
<accession>A0AAN8P6K3</accession>
<dbReference type="Proteomes" id="UP001372834">
    <property type="component" value="Unassembled WGS sequence"/>
</dbReference>
<dbReference type="AlphaFoldDB" id="A0AAN8P6K3"/>
<evidence type="ECO:0000313" key="3">
    <source>
        <dbReference type="Proteomes" id="UP001372834"/>
    </source>
</evidence>
<feature type="region of interest" description="Disordered" evidence="1">
    <location>
        <begin position="1"/>
        <end position="26"/>
    </location>
</feature>
<name>A0AAN8P6K3_POLSC</name>
<organism evidence="2 3">
    <name type="scientific">Polyplax serrata</name>
    <name type="common">Common mouse louse</name>
    <dbReference type="NCBI Taxonomy" id="468196"/>
    <lineage>
        <taxon>Eukaryota</taxon>
        <taxon>Metazoa</taxon>
        <taxon>Ecdysozoa</taxon>
        <taxon>Arthropoda</taxon>
        <taxon>Hexapoda</taxon>
        <taxon>Insecta</taxon>
        <taxon>Pterygota</taxon>
        <taxon>Neoptera</taxon>
        <taxon>Paraneoptera</taxon>
        <taxon>Psocodea</taxon>
        <taxon>Troctomorpha</taxon>
        <taxon>Phthiraptera</taxon>
        <taxon>Anoplura</taxon>
        <taxon>Polyplacidae</taxon>
        <taxon>Polyplax</taxon>
    </lineage>
</organism>